<evidence type="ECO:0000259" key="2">
    <source>
        <dbReference type="Pfam" id="PF08393"/>
    </source>
</evidence>
<reference evidence="4 5" key="1">
    <citation type="submission" date="2018-08" db="EMBL/GenBank/DDBJ databases">
        <title>Aphanomyces genome sequencing and annotation.</title>
        <authorList>
            <person name="Minardi D."/>
            <person name="Oidtmann B."/>
            <person name="Van Der Giezen M."/>
            <person name="Studholme D.J."/>
        </authorList>
    </citation>
    <scope>NUCLEOTIDE SEQUENCE [LARGE SCALE GENOMIC DNA]</scope>
    <source>
        <strain evidence="4 5">D2</strain>
    </source>
</reference>
<dbReference type="AlphaFoldDB" id="A0A397D5M8"/>
<accession>A0A397D5M8</accession>
<dbReference type="PANTHER" id="PTHR45703:SF36">
    <property type="entry name" value="DYNEIN HEAVY CHAIN, CYTOPLASMIC"/>
    <property type="match status" value="1"/>
</dbReference>
<dbReference type="InterPro" id="IPR042222">
    <property type="entry name" value="Dynein_2_N"/>
</dbReference>
<dbReference type="GO" id="GO:0005524">
    <property type="term" value="F:ATP binding"/>
    <property type="evidence" value="ECO:0007669"/>
    <property type="project" value="InterPro"/>
</dbReference>
<dbReference type="Proteomes" id="UP000266643">
    <property type="component" value="Unassembled WGS sequence"/>
</dbReference>
<dbReference type="GO" id="GO:0007018">
    <property type="term" value="P:microtubule-based movement"/>
    <property type="evidence" value="ECO:0007669"/>
    <property type="project" value="InterPro"/>
</dbReference>
<dbReference type="Pfam" id="PF12774">
    <property type="entry name" value="AAA_6"/>
    <property type="match status" value="1"/>
</dbReference>
<dbReference type="InterPro" id="IPR035699">
    <property type="entry name" value="AAA_6"/>
</dbReference>
<evidence type="ECO:0008006" key="6">
    <source>
        <dbReference type="Google" id="ProtNLM"/>
    </source>
</evidence>
<proteinExistence type="predicted"/>
<dbReference type="InterPro" id="IPR026983">
    <property type="entry name" value="DHC"/>
</dbReference>
<name>A0A397D5M8_APHAT</name>
<dbReference type="Gene3D" id="1.20.140.100">
    <property type="entry name" value="Dynein heavy chain, N-terminal domain 2"/>
    <property type="match status" value="1"/>
</dbReference>
<protein>
    <recommendedName>
        <fullName evidence="6">Dynein heavy chain hydrolytic ATP-binding dynein motor region domain-containing protein</fullName>
    </recommendedName>
</protein>
<feature type="domain" description="Dynein heavy chain linker" evidence="2">
    <location>
        <begin position="16"/>
        <end position="273"/>
    </location>
</feature>
<dbReference type="InterPro" id="IPR027417">
    <property type="entry name" value="P-loop_NTPase"/>
</dbReference>
<dbReference type="GO" id="GO:0030286">
    <property type="term" value="C:dynein complex"/>
    <property type="evidence" value="ECO:0007669"/>
    <property type="project" value="InterPro"/>
</dbReference>
<dbReference type="Pfam" id="PF08393">
    <property type="entry name" value="DHC_N2"/>
    <property type="match status" value="1"/>
</dbReference>
<evidence type="ECO:0000256" key="1">
    <source>
        <dbReference type="SAM" id="MobiDB-lite"/>
    </source>
</evidence>
<organism evidence="4 5">
    <name type="scientific">Aphanomyces astaci</name>
    <name type="common">Crayfish plague agent</name>
    <dbReference type="NCBI Taxonomy" id="112090"/>
    <lineage>
        <taxon>Eukaryota</taxon>
        <taxon>Sar</taxon>
        <taxon>Stramenopiles</taxon>
        <taxon>Oomycota</taxon>
        <taxon>Saprolegniomycetes</taxon>
        <taxon>Saprolegniales</taxon>
        <taxon>Verrucalvaceae</taxon>
        <taxon>Aphanomyces</taxon>
    </lineage>
</organism>
<evidence type="ECO:0000259" key="3">
    <source>
        <dbReference type="Pfam" id="PF12774"/>
    </source>
</evidence>
<feature type="region of interest" description="Disordered" evidence="1">
    <location>
        <begin position="181"/>
        <end position="221"/>
    </location>
</feature>
<dbReference type="InterPro" id="IPR013602">
    <property type="entry name" value="Dynein_heavy_linker"/>
</dbReference>
<feature type="domain" description="Dynein heavy chain hydrolytic ATP-binding dynein motor region" evidence="3">
    <location>
        <begin position="333"/>
        <end position="659"/>
    </location>
</feature>
<gene>
    <name evidence="4" type="ORF">DYB30_010613</name>
</gene>
<dbReference type="VEuPathDB" id="FungiDB:H257_10154"/>
<dbReference type="Gene3D" id="3.40.50.300">
    <property type="entry name" value="P-loop containing nucleotide triphosphate hydrolases"/>
    <property type="match status" value="2"/>
</dbReference>
<feature type="compositionally biased region" description="Low complexity" evidence="1">
    <location>
        <begin position="186"/>
        <end position="205"/>
    </location>
</feature>
<dbReference type="Gene3D" id="3.20.180.20">
    <property type="entry name" value="Dynein heavy chain, N-terminal domain 2"/>
    <property type="match status" value="1"/>
</dbReference>
<dbReference type="PANTHER" id="PTHR45703">
    <property type="entry name" value="DYNEIN HEAVY CHAIN"/>
    <property type="match status" value="1"/>
</dbReference>
<dbReference type="InterPro" id="IPR042228">
    <property type="entry name" value="Dynein_linker_3"/>
</dbReference>
<evidence type="ECO:0000313" key="4">
    <source>
        <dbReference type="EMBL" id="RHY56585.1"/>
    </source>
</evidence>
<dbReference type="Pfam" id="PF12775">
    <property type="entry name" value="AAA_7"/>
    <property type="match status" value="1"/>
</dbReference>
<sequence>MQVQCLMQLTSQPLLYQALATWSNEINYIQDTLELWVAAQHDWVKLDRIFQLPDIQQSVRHANVEFQVLSRKWKAMMKGVRTNTLIQHCVREVTNRTFLGDAKALFERLWKQLVLFLHEKRREFPRFNFVSDRELLAIMAGTTLSLSQPCHDNAGALSVVVSKCFEHVCRISVETIQHIVKSQPASPQSKPTTLPSPTKPTAASTRQHPHAMGSPEESSFGDAPTYSIEVFAVHGQHDETISLNNSVKITQRPEGWMKELAKVLRRAMKENLRHLMAEYSDLLQYYLHDKSHRLQKRTKECIVALRQQSTTKHIHGLTTVTTTLLNALNVFQRYEYLGTQSVIAMTPLTERMMWSMSMAFRLHSGSLLYGETGVSKQASIRELVNCIGALCVVYDCSIQFNMHQLGRILGGIVQCQAYVSVVGLEHVECDRFGLFVHQVKRLQHALKTHKEKICLDSTVITLQAHHPSIHPNYGVFCKLTTPSQAHTTAMVRQCASAFVSFACKFSLPDVAVLIELYFTVVGFRNVDRLTKTLHSFLLLLGTTYCPSPGEFLSVRIVRKIVDLSSTDEQQVVAYAVWNSIGSRISPERKLAFLALLHRHFPSFRHIHLDVTKTKSHIHDQMAVRRLVPTPISTRKVAELHDLCSIVHRFCTGEIASGKSTTIALLSGLRKYAQGEQRVKCFRIATATLAVADLIDVSRSNGHPNIAFSPPTKTSVCVEYLVSHFATDRRNVLLVGASGVGKSSFTRRALHSLSDRNMIRTIRLGKHTSAISFQECQEQIRQIVDVKGVYHRTSFEYVELSSLVFVGLASLNPSSVMELPLRLLRHFHMIWTPELPPDSIFEMFKSLPTFVVERSPMSLDLETCWKVLQFPLLVLQAMWGHSFQSPHAIFTLGDVLDVYRSLLQSAPFNFESKSKLQGVMLNLTATCFR</sequence>
<dbReference type="EMBL" id="QUTD01006242">
    <property type="protein sequence ID" value="RHY56585.1"/>
    <property type="molecule type" value="Genomic_DNA"/>
</dbReference>
<dbReference type="SUPFAM" id="SSF52540">
    <property type="entry name" value="P-loop containing nucleoside triphosphate hydrolases"/>
    <property type="match status" value="1"/>
</dbReference>
<comment type="caution">
    <text evidence="4">The sequence shown here is derived from an EMBL/GenBank/DDBJ whole genome shotgun (WGS) entry which is preliminary data.</text>
</comment>
<feature type="non-terminal residue" evidence="4">
    <location>
        <position position="928"/>
    </location>
</feature>
<dbReference type="GO" id="GO:0045505">
    <property type="term" value="F:dynein intermediate chain binding"/>
    <property type="evidence" value="ECO:0007669"/>
    <property type="project" value="InterPro"/>
</dbReference>
<evidence type="ECO:0000313" key="5">
    <source>
        <dbReference type="Proteomes" id="UP000266643"/>
    </source>
</evidence>
<dbReference type="GO" id="GO:0051959">
    <property type="term" value="F:dynein light intermediate chain binding"/>
    <property type="evidence" value="ECO:0007669"/>
    <property type="project" value="InterPro"/>
</dbReference>